<dbReference type="OrthoDB" id="127946at2759"/>
<dbReference type="AlphaFoldDB" id="D0NR58"/>
<feature type="region of interest" description="Disordered" evidence="1">
    <location>
        <begin position="361"/>
        <end position="382"/>
    </location>
</feature>
<dbReference type="InParanoid" id="D0NR58"/>
<protein>
    <recommendedName>
        <fullName evidence="4">GAF domain-containing protein</fullName>
    </recommendedName>
</protein>
<dbReference type="PANTHER" id="PTHR43102:SF2">
    <property type="entry name" value="GAF DOMAIN-CONTAINING PROTEIN"/>
    <property type="match status" value="1"/>
</dbReference>
<dbReference type="PANTHER" id="PTHR43102">
    <property type="entry name" value="SLR1143 PROTEIN"/>
    <property type="match status" value="1"/>
</dbReference>
<evidence type="ECO:0000313" key="2">
    <source>
        <dbReference type="EMBL" id="EEY63180.1"/>
    </source>
</evidence>
<dbReference type="Gene3D" id="3.30.450.40">
    <property type="match status" value="1"/>
</dbReference>
<dbReference type="eggNOG" id="ENOG502SKE0">
    <property type="taxonomic scope" value="Eukaryota"/>
</dbReference>
<name>D0NR58_PHYIT</name>
<accession>D0NR58</accession>
<evidence type="ECO:0008006" key="4">
    <source>
        <dbReference type="Google" id="ProtNLM"/>
    </source>
</evidence>
<reference evidence="3" key="1">
    <citation type="journal article" date="2009" name="Nature">
        <title>Genome sequence and analysis of the Irish potato famine pathogen Phytophthora infestans.</title>
        <authorList>
            <consortium name="The Broad Institute Genome Sequencing Platform"/>
            <person name="Haas B.J."/>
            <person name="Kamoun S."/>
            <person name="Zody M.C."/>
            <person name="Jiang R.H."/>
            <person name="Handsaker R.E."/>
            <person name="Cano L.M."/>
            <person name="Grabherr M."/>
            <person name="Kodira C.D."/>
            <person name="Raffaele S."/>
            <person name="Torto-Alalibo T."/>
            <person name="Bozkurt T.O."/>
            <person name="Ah-Fong A.M."/>
            <person name="Alvarado L."/>
            <person name="Anderson V.L."/>
            <person name="Armstrong M.R."/>
            <person name="Avrova A."/>
            <person name="Baxter L."/>
            <person name="Beynon J."/>
            <person name="Boevink P.C."/>
            <person name="Bollmann S.R."/>
            <person name="Bos J.I."/>
            <person name="Bulone V."/>
            <person name="Cai G."/>
            <person name="Cakir C."/>
            <person name="Carrington J.C."/>
            <person name="Chawner M."/>
            <person name="Conti L."/>
            <person name="Costanzo S."/>
            <person name="Ewan R."/>
            <person name="Fahlgren N."/>
            <person name="Fischbach M.A."/>
            <person name="Fugelstad J."/>
            <person name="Gilroy E.M."/>
            <person name="Gnerre S."/>
            <person name="Green P.J."/>
            <person name="Grenville-Briggs L.J."/>
            <person name="Griffith J."/>
            <person name="Grunwald N.J."/>
            <person name="Horn K."/>
            <person name="Horner N.R."/>
            <person name="Hu C.H."/>
            <person name="Huitema E."/>
            <person name="Jeong D.H."/>
            <person name="Jones A.M."/>
            <person name="Jones J.D."/>
            <person name="Jones R.W."/>
            <person name="Karlsson E.K."/>
            <person name="Kunjeti S.G."/>
            <person name="Lamour K."/>
            <person name="Liu Z."/>
            <person name="Ma L."/>
            <person name="Maclean D."/>
            <person name="Chibucos M.C."/>
            <person name="McDonald H."/>
            <person name="McWalters J."/>
            <person name="Meijer H.J."/>
            <person name="Morgan W."/>
            <person name="Morris P.F."/>
            <person name="Munro C.A."/>
            <person name="O'Neill K."/>
            <person name="Ospina-Giraldo M."/>
            <person name="Pinzon A."/>
            <person name="Pritchard L."/>
            <person name="Ramsahoye B."/>
            <person name="Ren Q."/>
            <person name="Restrepo S."/>
            <person name="Roy S."/>
            <person name="Sadanandom A."/>
            <person name="Savidor A."/>
            <person name="Schornack S."/>
            <person name="Schwartz D.C."/>
            <person name="Schumann U.D."/>
            <person name="Schwessinger B."/>
            <person name="Seyer L."/>
            <person name="Sharpe T."/>
            <person name="Silvar C."/>
            <person name="Song J."/>
            <person name="Studholme D.J."/>
            <person name="Sykes S."/>
            <person name="Thines M."/>
            <person name="van de Vondervoort P.J."/>
            <person name="Phuntumart V."/>
            <person name="Wawra S."/>
            <person name="Weide R."/>
            <person name="Win J."/>
            <person name="Young C."/>
            <person name="Zhou S."/>
            <person name="Fry W."/>
            <person name="Meyers B.C."/>
            <person name="van West P."/>
            <person name="Ristaino J."/>
            <person name="Govers F."/>
            <person name="Birch P.R."/>
            <person name="Whisson S.C."/>
            <person name="Judelson H.S."/>
            <person name="Nusbaum C."/>
        </authorList>
    </citation>
    <scope>NUCLEOTIDE SEQUENCE [LARGE SCALE GENOMIC DNA]</scope>
    <source>
        <strain evidence="3">T30-4</strain>
    </source>
</reference>
<dbReference type="Proteomes" id="UP000006643">
    <property type="component" value="Unassembled WGS sequence"/>
</dbReference>
<dbReference type="InterPro" id="IPR029016">
    <property type="entry name" value="GAF-like_dom_sf"/>
</dbReference>
<dbReference type="HOGENOM" id="CLU_768286_0_0_1"/>
<dbReference type="EMBL" id="DS028154">
    <property type="protein sequence ID" value="EEY63180.1"/>
    <property type="molecule type" value="Genomic_DNA"/>
</dbReference>
<gene>
    <name evidence="2" type="ORF">PITG_15399</name>
</gene>
<evidence type="ECO:0000313" key="3">
    <source>
        <dbReference type="Proteomes" id="UP000006643"/>
    </source>
</evidence>
<dbReference type="GeneID" id="9473986"/>
<dbReference type="RefSeq" id="XP_002898357.1">
    <property type="nucleotide sequence ID" value="XM_002898311.1"/>
</dbReference>
<evidence type="ECO:0000256" key="1">
    <source>
        <dbReference type="SAM" id="MobiDB-lite"/>
    </source>
</evidence>
<organism evidence="2 3">
    <name type="scientific">Phytophthora infestans (strain T30-4)</name>
    <name type="common">Potato late blight agent</name>
    <dbReference type="NCBI Taxonomy" id="403677"/>
    <lineage>
        <taxon>Eukaryota</taxon>
        <taxon>Sar</taxon>
        <taxon>Stramenopiles</taxon>
        <taxon>Oomycota</taxon>
        <taxon>Peronosporomycetes</taxon>
        <taxon>Peronosporales</taxon>
        <taxon>Peronosporaceae</taxon>
        <taxon>Phytophthora</taxon>
    </lineage>
</organism>
<dbReference type="KEGG" id="pif:PITG_15399"/>
<dbReference type="SUPFAM" id="SSF55781">
    <property type="entry name" value="GAF domain-like"/>
    <property type="match status" value="1"/>
</dbReference>
<proteinExistence type="predicted"/>
<dbReference type="VEuPathDB" id="FungiDB:PITG_15399"/>
<keyword evidence="3" id="KW-1185">Reference proteome</keyword>
<sequence>MSLDTPVIHRRPSTRLLELCTNRSTMDTIMVVSSSLRFVFEQAGQSLLCGMRAPIRARHSVAARDEVSTPSSVCTFDTSSTAASESSRFSDSPSSQKLGDLLTQVVCDDSDQVALAQRRAAFLVLEQLLLIDQKQDQSQTDMNANLLNAASDRQQPTEAAKRAMDISKRPTELDACKFRECRLPSVSDDAGSCPERRRVKGGGARADYLPHSSERGEMKAPHSVVTLVERDVVTLLATNAPEYWDVGTGNPREQTFCQHFVMDDKPLLVRHAEADMRFYHIAPVTMRSLRFYAGFPVSIPCVSRASGQPERVVIGALCCLDEKPHEMTRSQYWKLMKLAEAASAILEKTATEYIADPENHPLGQQRTGVLKPKGNGTGMVTC</sequence>